<dbReference type="EMBL" id="CP030032">
    <property type="protein sequence ID" value="AWV89744.1"/>
    <property type="molecule type" value="Genomic_DNA"/>
</dbReference>
<evidence type="ECO:0000313" key="3">
    <source>
        <dbReference type="EMBL" id="AWV89744.1"/>
    </source>
</evidence>
<evidence type="ECO:0000256" key="1">
    <source>
        <dbReference type="SAM" id="MobiDB-lite"/>
    </source>
</evidence>
<dbReference type="OrthoDB" id="5497143at2"/>
<feature type="chain" id="PRO_5016351509" evidence="2">
    <location>
        <begin position="26"/>
        <end position="388"/>
    </location>
</feature>
<feature type="signal peptide" evidence="2">
    <location>
        <begin position="1"/>
        <end position="25"/>
    </location>
</feature>
<proteinExistence type="predicted"/>
<gene>
    <name evidence="3" type="ORF">DN745_10490</name>
</gene>
<keyword evidence="2" id="KW-0732">Signal</keyword>
<evidence type="ECO:0000313" key="4">
    <source>
        <dbReference type="Proteomes" id="UP000249799"/>
    </source>
</evidence>
<keyword evidence="4" id="KW-1185">Reference proteome</keyword>
<organism evidence="3 4">
    <name type="scientific">Bradymonas sediminis</name>
    <dbReference type="NCBI Taxonomy" id="1548548"/>
    <lineage>
        <taxon>Bacteria</taxon>
        <taxon>Deltaproteobacteria</taxon>
        <taxon>Bradymonadales</taxon>
        <taxon>Bradymonadaceae</taxon>
        <taxon>Bradymonas</taxon>
    </lineage>
</organism>
<dbReference type="KEGG" id="bsed:DN745_10490"/>
<dbReference type="Proteomes" id="UP000249799">
    <property type="component" value="Chromosome"/>
</dbReference>
<dbReference type="Pfam" id="PF11617">
    <property type="entry name" value="Cu-binding_MopE"/>
    <property type="match status" value="3"/>
</dbReference>
<dbReference type="InterPro" id="IPR021655">
    <property type="entry name" value="Put_metal-bd"/>
</dbReference>
<evidence type="ECO:0000256" key="2">
    <source>
        <dbReference type="SAM" id="SignalP"/>
    </source>
</evidence>
<feature type="region of interest" description="Disordered" evidence="1">
    <location>
        <begin position="27"/>
        <end position="109"/>
    </location>
</feature>
<sequence>MTSAVRRLKLLILSLLALIMVNCIDIGTSEKPGPADTLDTGVTDTNADGPSDTGESGADTTDVDGNSDADADADASDPTRADASDATSQPDTGDAEDAEDAGSQVDPGDCTSEDTSACVALANTQVAGCVLGSCIFECQDGYLDLNGDIGAAGSDGCEYACAPTNGGVEICDGLDNNCDGQVDEGFADLGDACTVGLGQCQRSGNIVCSADGAQTECSVKPGLPSTETCNGLDDDCDGVIDNNLPQNYYRDGDGDGYGDESSGPVACDFANGVTITRGGDCDDTNADVHPGAPVCGPNPGTHQPAIDYNCSGRTLCEEFACKWGPEALCLTDDGDDGRCGMGSTCQKLADGECRNDTDCRFGNYCACLTPGPSVCCPDGQLCLCGEPY</sequence>
<feature type="compositionally biased region" description="Acidic residues" evidence="1">
    <location>
        <begin position="61"/>
        <end position="75"/>
    </location>
</feature>
<protein>
    <submittedName>
        <fullName evidence="3">Uncharacterized protein</fullName>
    </submittedName>
</protein>
<dbReference type="AlphaFoldDB" id="A0A2Z4FM42"/>
<accession>A0A2Z4FM42</accession>
<reference evidence="3 4" key="1">
    <citation type="submission" date="2018-06" db="EMBL/GenBank/DDBJ databases">
        <title>Lujinxingia sediminis gen. nov. sp. nov., a new facultative anaerobic member of the class Deltaproteobacteria, and proposal of Lujinxingaceae fam. nov.</title>
        <authorList>
            <person name="Guo L.-Y."/>
            <person name="Li C.-M."/>
            <person name="Wang S."/>
            <person name="Du Z.-J."/>
        </authorList>
    </citation>
    <scope>NUCLEOTIDE SEQUENCE [LARGE SCALE GENOMIC DNA]</scope>
    <source>
        <strain evidence="3 4">FA350</strain>
    </source>
</reference>
<name>A0A2Z4FM42_9DELT</name>